<evidence type="ECO:0000313" key="14">
    <source>
        <dbReference type="Proteomes" id="UP000490939"/>
    </source>
</evidence>
<dbReference type="EMBL" id="WNWR01000906">
    <property type="protein sequence ID" value="KAE9967454.1"/>
    <property type="molecule type" value="Genomic_DNA"/>
</dbReference>
<dbReference type="AlphaFoldDB" id="A0A8H3UC80"/>
<reference evidence="13 14" key="1">
    <citation type="submission" date="2019-07" db="EMBL/GenBank/DDBJ databases">
        <title>Venturia inaequalis Genome Resource.</title>
        <authorList>
            <person name="Lichtner F.J."/>
        </authorList>
    </citation>
    <scope>NUCLEOTIDE SEQUENCE [LARGE SCALE GENOMIC DNA]</scope>
    <source>
        <strain evidence="13 14">DMI_063113</strain>
    </source>
</reference>
<keyword evidence="14" id="KW-1185">Reference proteome</keyword>
<dbReference type="Proteomes" id="UP000490939">
    <property type="component" value="Unassembled WGS sequence"/>
</dbReference>
<evidence type="ECO:0000256" key="8">
    <source>
        <dbReference type="ARBA" id="ARBA00023288"/>
    </source>
</evidence>
<evidence type="ECO:0000256" key="9">
    <source>
        <dbReference type="PROSITE-ProRule" id="PRU01356"/>
    </source>
</evidence>
<dbReference type="GO" id="GO:0005576">
    <property type="term" value="C:extracellular region"/>
    <property type="evidence" value="ECO:0007669"/>
    <property type="project" value="UniProtKB-SubCell"/>
</dbReference>
<evidence type="ECO:0000256" key="5">
    <source>
        <dbReference type="ARBA" id="ARBA00022622"/>
    </source>
</evidence>
<feature type="region of interest" description="Disordered" evidence="10">
    <location>
        <begin position="102"/>
        <end position="141"/>
    </location>
</feature>
<keyword evidence="4" id="KW-0964">Secreted</keyword>
<dbReference type="GO" id="GO:0046872">
    <property type="term" value="F:metal ion binding"/>
    <property type="evidence" value="ECO:0007669"/>
    <property type="project" value="UniProtKB-UniRule"/>
</dbReference>
<feature type="domain" description="CFEM" evidence="12">
    <location>
        <begin position="8"/>
        <end position="118"/>
    </location>
</feature>
<comment type="caution">
    <text evidence="9">Lacks conserved residue(s) required for the propagation of feature annotation.</text>
</comment>
<comment type="caution">
    <text evidence="13">The sequence shown here is derived from an EMBL/GenBank/DDBJ whole genome shotgun (WGS) entry which is preliminary data.</text>
</comment>
<keyword evidence="5" id="KW-0336">GPI-anchor</keyword>
<keyword evidence="8" id="KW-0449">Lipoprotein</keyword>
<keyword evidence="9" id="KW-0349">Heme</keyword>
<feature type="disulfide bond" evidence="9">
    <location>
        <begin position="50"/>
        <end position="57"/>
    </location>
</feature>
<evidence type="ECO:0000256" key="10">
    <source>
        <dbReference type="SAM" id="MobiDB-lite"/>
    </source>
</evidence>
<dbReference type="PROSITE" id="PS52012">
    <property type="entry name" value="CFEM"/>
    <property type="match status" value="1"/>
</dbReference>
<comment type="subcellular location">
    <subcellularLocation>
        <location evidence="1">Membrane</location>
        <topology evidence="1">Lipid-anchor</topology>
        <topology evidence="1">GPI-anchor</topology>
    </subcellularLocation>
    <subcellularLocation>
        <location evidence="2">Secreted</location>
    </subcellularLocation>
</comment>
<feature type="signal peptide" evidence="11">
    <location>
        <begin position="1"/>
        <end position="17"/>
    </location>
</feature>
<dbReference type="InterPro" id="IPR008427">
    <property type="entry name" value="Extracellular_membr_CFEM_dom"/>
</dbReference>
<feature type="binding site" description="axial binding residue" evidence="9">
    <location>
        <position position="54"/>
    </location>
    <ligand>
        <name>heme</name>
        <dbReference type="ChEBI" id="CHEBI:30413"/>
    </ligand>
    <ligandPart>
        <name>Fe</name>
        <dbReference type="ChEBI" id="CHEBI:18248"/>
    </ligandPart>
</feature>
<protein>
    <recommendedName>
        <fullName evidence="12">CFEM domain-containing protein</fullName>
    </recommendedName>
</protein>
<dbReference type="GO" id="GO:0098552">
    <property type="term" value="C:side of membrane"/>
    <property type="evidence" value="ECO:0007669"/>
    <property type="project" value="UniProtKB-KW"/>
</dbReference>
<sequence>MRLSIFAITAFAASVSAQSASQIAQCDALAAQIPACALPCDDAGFKAVGCTAEDYACHCANAAKLTTIIPPCLKNSTCSSTDLATFSTIPGKICEVLSNSTASTNSTSSANSTSTTTSLTGSGSATATPSGPKASGSATGSSASASSTVTGGAGALNVASTVFAVAGVGALGFFL</sequence>
<keyword evidence="9" id="KW-0479">Metal-binding</keyword>
<feature type="chain" id="PRO_5034034112" description="CFEM domain-containing protein" evidence="11">
    <location>
        <begin position="18"/>
        <end position="175"/>
    </location>
</feature>
<evidence type="ECO:0000256" key="1">
    <source>
        <dbReference type="ARBA" id="ARBA00004589"/>
    </source>
</evidence>
<evidence type="ECO:0000256" key="4">
    <source>
        <dbReference type="ARBA" id="ARBA00022525"/>
    </source>
</evidence>
<name>A0A8H3UC80_VENIN</name>
<keyword evidence="6 11" id="KW-0732">Signal</keyword>
<evidence type="ECO:0000256" key="7">
    <source>
        <dbReference type="ARBA" id="ARBA00023157"/>
    </source>
</evidence>
<keyword evidence="5" id="KW-0325">Glycoprotein</keyword>
<proteinExistence type="inferred from homology"/>
<keyword evidence="9" id="KW-0408">Iron</keyword>
<keyword evidence="7 9" id="KW-1015">Disulfide bond</keyword>
<comment type="similarity">
    <text evidence="3">Belongs to the RBT5 family.</text>
</comment>
<dbReference type="Pfam" id="PF05730">
    <property type="entry name" value="CFEM"/>
    <property type="match status" value="1"/>
</dbReference>
<organism evidence="13 14">
    <name type="scientific">Venturia inaequalis</name>
    <name type="common">Apple scab fungus</name>
    <dbReference type="NCBI Taxonomy" id="5025"/>
    <lineage>
        <taxon>Eukaryota</taxon>
        <taxon>Fungi</taxon>
        <taxon>Dikarya</taxon>
        <taxon>Ascomycota</taxon>
        <taxon>Pezizomycotina</taxon>
        <taxon>Dothideomycetes</taxon>
        <taxon>Pleosporomycetidae</taxon>
        <taxon>Venturiales</taxon>
        <taxon>Venturiaceae</taxon>
        <taxon>Venturia</taxon>
    </lineage>
</organism>
<evidence type="ECO:0000256" key="11">
    <source>
        <dbReference type="SAM" id="SignalP"/>
    </source>
</evidence>
<evidence type="ECO:0000256" key="2">
    <source>
        <dbReference type="ARBA" id="ARBA00004613"/>
    </source>
</evidence>
<accession>A0A8H3UC80</accession>
<keyword evidence="5" id="KW-0472">Membrane</keyword>
<evidence type="ECO:0000313" key="13">
    <source>
        <dbReference type="EMBL" id="KAE9967454.1"/>
    </source>
</evidence>
<evidence type="ECO:0000256" key="6">
    <source>
        <dbReference type="ARBA" id="ARBA00022729"/>
    </source>
</evidence>
<evidence type="ECO:0000256" key="3">
    <source>
        <dbReference type="ARBA" id="ARBA00010031"/>
    </source>
</evidence>
<evidence type="ECO:0000259" key="12">
    <source>
        <dbReference type="PROSITE" id="PS52012"/>
    </source>
</evidence>
<gene>
    <name evidence="13" type="ORF">EG327_011490</name>
</gene>